<feature type="region of interest" description="Disordered" evidence="1">
    <location>
        <begin position="71"/>
        <end position="208"/>
    </location>
</feature>
<evidence type="ECO:0000313" key="3">
    <source>
        <dbReference type="EMBL" id="KAK7200924.1"/>
    </source>
</evidence>
<keyword evidence="2" id="KW-1133">Transmembrane helix</keyword>
<reference evidence="3 4" key="1">
    <citation type="journal article" date="2021" name="MBio">
        <title>A New Model Trypanosomatid, Novymonas esmeraldas: Genomic Perception of Its 'Candidatus Pandoraea novymonadis' Endosymbiont.</title>
        <authorList>
            <person name="Zakharova A."/>
            <person name="Saura A."/>
            <person name="Butenko A."/>
            <person name="Podesvova L."/>
            <person name="Warmusova S."/>
            <person name="Kostygov A.Y."/>
            <person name="Nenarokova A."/>
            <person name="Lukes J."/>
            <person name="Opperdoes F.R."/>
            <person name="Yurchenko V."/>
        </authorList>
    </citation>
    <scope>NUCLEOTIDE SEQUENCE [LARGE SCALE GENOMIC DNA]</scope>
    <source>
        <strain evidence="3 4">E262AT.01</strain>
    </source>
</reference>
<dbReference type="AlphaFoldDB" id="A0AAW0F6T5"/>
<gene>
    <name evidence="3" type="ORF">NESM_000151300</name>
</gene>
<dbReference type="Proteomes" id="UP001430356">
    <property type="component" value="Unassembled WGS sequence"/>
</dbReference>
<feature type="compositionally biased region" description="Basic and acidic residues" evidence="1">
    <location>
        <begin position="111"/>
        <end position="123"/>
    </location>
</feature>
<evidence type="ECO:0000256" key="1">
    <source>
        <dbReference type="SAM" id="MobiDB-lite"/>
    </source>
</evidence>
<organism evidence="3 4">
    <name type="scientific">Novymonas esmeraldas</name>
    <dbReference type="NCBI Taxonomy" id="1808958"/>
    <lineage>
        <taxon>Eukaryota</taxon>
        <taxon>Discoba</taxon>
        <taxon>Euglenozoa</taxon>
        <taxon>Kinetoplastea</taxon>
        <taxon>Metakinetoplastina</taxon>
        <taxon>Trypanosomatida</taxon>
        <taxon>Trypanosomatidae</taxon>
        <taxon>Novymonas</taxon>
    </lineage>
</organism>
<keyword evidence="4" id="KW-1185">Reference proteome</keyword>
<proteinExistence type="predicted"/>
<name>A0AAW0F6T5_9TRYP</name>
<feature type="transmembrane region" description="Helical" evidence="2">
    <location>
        <begin position="6"/>
        <end position="25"/>
    </location>
</feature>
<evidence type="ECO:0000256" key="2">
    <source>
        <dbReference type="SAM" id="Phobius"/>
    </source>
</evidence>
<feature type="compositionally biased region" description="Polar residues" evidence="1">
    <location>
        <begin position="76"/>
        <end position="91"/>
    </location>
</feature>
<sequence length="208" mass="23237">MLDYLIPIGMALVGIVVMMFIFQSISKSDVGGDSITVARKPRSKRSQRPSQKYQDDVLDLATEQLIAREVARNPSGMITDSKSVSPQTLDSIRSRRLVKEENEHAQGPVKVSERQRQQAKDQGFKLTEGAKNAPAKQQQQQQEKKQREPEGVTSTEELDRKLSLFFKSNNSRKDKDSMKPKAADAQPEGGVNRGHVVVKGDMSKAKSW</sequence>
<accession>A0AAW0F6T5</accession>
<comment type="caution">
    <text evidence="3">The sequence shown here is derived from an EMBL/GenBank/DDBJ whole genome shotgun (WGS) entry which is preliminary data.</text>
</comment>
<protein>
    <submittedName>
        <fullName evidence="3">Uncharacterized protein</fullName>
    </submittedName>
</protein>
<keyword evidence="2" id="KW-0472">Membrane</keyword>
<feature type="compositionally biased region" description="Basic and acidic residues" evidence="1">
    <location>
        <begin position="171"/>
        <end position="182"/>
    </location>
</feature>
<evidence type="ECO:0000313" key="4">
    <source>
        <dbReference type="Proteomes" id="UP001430356"/>
    </source>
</evidence>
<keyword evidence="2" id="KW-0812">Transmembrane</keyword>
<dbReference type="EMBL" id="JAECZO010000009">
    <property type="protein sequence ID" value="KAK7200924.1"/>
    <property type="molecule type" value="Genomic_DNA"/>
</dbReference>